<protein>
    <recommendedName>
        <fullName evidence="4">Integral membrane protein</fullName>
    </recommendedName>
</protein>
<sequence>MVTPADRFAAADAVTAGDRDTAGDRVTAADRPRRAAAVRAGDGRGTGAAGWTLRAVVSAHVVAIAGQPVFAGVYLSGSYAGLRLHELGANIVTSVGYVQFAVAIVVWARLRLAWPFAGTAALVAAETVQYFAGMAGALWLHLPLGVMTIVALVVQFIAVWFRPLGRRAPSVRERVATAGAAREQDDDE</sequence>
<keyword evidence="1" id="KW-0472">Membrane</keyword>
<evidence type="ECO:0000313" key="2">
    <source>
        <dbReference type="EMBL" id="MFC4909685.1"/>
    </source>
</evidence>
<name>A0ABV9U2S6_9ACTN</name>
<evidence type="ECO:0000313" key="3">
    <source>
        <dbReference type="Proteomes" id="UP001595872"/>
    </source>
</evidence>
<organism evidence="2 3">
    <name type="scientific">Actinomadura gamaensis</name>
    <dbReference type="NCBI Taxonomy" id="1763541"/>
    <lineage>
        <taxon>Bacteria</taxon>
        <taxon>Bacillati</taxon>
        <taxon>Actinomycetota</taxon>
        <taxon>Actinomycetes</taxon>
        <taxon>Streptosporangiales</taxon>
        <taxon>Thermomonosporaceae</taxon>
        <taxon>Actinomadura</taxon>
    </lineage>
</organism>
<accession>A0ABV9U2S6</accession>
<dbReference type="Proteomes" id="UP001595872">
    <property type="component" value="Unassembled WGS sequence"/>
</dbReference>
<reference evidence="3" key="1">
    <citation type="journal article" date="2019" name="Int. J. Syst. Evol. Microbiol.">
        <title>The Global Catalogue of Microorganisms (GCM) 10K type strain sequencing project: providing services to taxonomists for standard genome sequencing and annotation.</title>
        <authorList>
            <consortium name="The Broad Institute Genomics Platform"/>
            <consortium name="The Broad Institute Genome Sequencing Center for Infectious Disease"/>
            <person name="Wu L."/>
            <person name="Ma J."/>
        </authorList>
    </citation>
    <scope>NUCLEOTIDE SEQUENCE [LARGE SCALE GENOMIC DNA]</scope>
    <source>
        <strain evidence="3">KLKA75</strain>
    </source>
</reference>
<feature type="transmembrane region" description="Helical" evidence="1">
    <location>
        <begin position="138"/>
        <end position="161"/>
    </location>
</feature>
<keyword evidence="1" id="KW-1133">Transmembrane helix</keyword>
<dbReference type="EMBL" id="JBHSIT010000005">
    <property type="protein sequence ID" value="MFC4909685.1"/>
    <property type="molecule type" value="Genomic_DNA"/>
</dbReference>
<feature type="transmembrane region" description="Helical" evidence="1">
    <location>
        <begin position="114"/>
        <end position="132"/>
    </location>
</feature>
<feature type="transmembrane region" description="Helical" evidence="1">
    <location>
        <begin position="53"/>
        <end position="75"/>
    </location>
</feature>
<evidence type="ECO:0008006" key="4">
    <source>
        <dbReference type="Google" id="ProtNLM"/>
    </source>
</evidence>
<comment type="caution">
    <text evidence="2">The sequence shown here is derived from an EMBL/GenBank/DDBJ whole genome shotgun (WGS) entry which is preliminary data.</text>
</comment>
<keyword evidence="1" id="KW-0812">Transmembrane</keyword>
<gene>
    <name evidence="2" type="ORF">ACFPCY_20345</name>
</gene>
<keyword evidence="3" id="KW-1185">Reference proteome</keyword>
<dbReference type="RefSeq" id="WP_378257378.1">
    <property type="nucleotide sequence ID" value="NZ_JBHSIT010000005.1"/>
</dbReference>
<evidence type="ECO:0000256" key="1">
    <source>
        <dbReference type="SAM" id="Phobius"/>
    </source>
</evidence>
<proteinExistence type="predicted"/>
<feature type="transmembrane region" description="Helical" evidence="1">
    <location>
        <begin position="87"/>
        <end position="107"/>
    </location>
</feature>